<dbReference type="GO" id="GO:0006511">
    <property type="term" value="P:ubiquitin-dependent protein catabolic process"/>
    <property type="evidence" value="ECO:0007669"/>
    <property type="project" value="UniProtKB-UniRule"/>
</dbReference>
<organism evidence="10 11">
    <name type="scientific">Smittium simulii</name>
    <dbReference type="NCBI Taxonomy" id="133385"/>
    <lineage>
        <taxon>Eukaryota</taxon>
        <taxon>Fungi</taxon>
        <taxon>Fungi incertae sedis</taxon>
        <taxon>Zoopagomycota</taxon>
        <taxon>Kickxellomycotina</taxon>
        <taxon>Harpellomycetes</taxon>
        <taxon>Harpellales</taxon>
        <taxon>Legeriomycetaceae</taxon>
        <taxon>Smittium</taxon>
    </lineage>
</organism>
<dbReference type="PRINTS" id="PR00707">
    <property type="entry name" value="UBCTHYDRLASE"/>
</dbReference>
<reference evidence="10 11" key="1">
    <citation type="journal article" date="2018" name="MBio">
        <title>Comparative Genomics Reveals the Core Gene Toolbox for the Fungus-Insect Symbiosis.</title>
        <authorList>
            <person name="Wang Y."/>
            <person name="Stata M."/>
            <person name="Wang W."/>
            <person name="Stajich J.E."/>
            <person name="White M.M."/>
            <person name="Moncalvo J.M."/>
        </authorList>
    </citation>
    <scope>NUCLEOTIDE SEQUENCE [LARGE SCALE GENOMIC DNA]</scope>
    <source>
        <strain evidence="10 11">SWE-8-4</strain>
    </source>
</reference>
<feature type="domain" description="UCH catalytic" evidence="9">
    <location>
        <begin position="3"/>
        <end position="225"/>
    </location>
</feature>
<dbReference type="FunFam" id="3.40.532.10:FF:000006">
    <property type="entry name" value="Ubiquitin carboxyl-terminal hydrolase"/>
    <property type="match status" value="1"/>
</dbReference>
<sequence>MAHWAPLESNPEVLNEFLKYLGVKDSVGFHDVYGLDDELLMMVPQPCLSLVFLFPTSALSTEKRLEIANKNVFNDQDQNKISPYFVKQTIRNACGAIAVIHSLSNNTNSISLEDGIFQKFLKSTQDLSSLEKGNFLEKTSEFANANSIISSQGQTTPVSADADIDLHFVSFVLNNGYLVELDGRLEHPIIHAKSDNLLSSAASVIKKYMSINPNEPNYSIIALSTQDF</sequence>
<keyword evidence="3 7" id="KW-0645">Protease</keyword>
<dbReference type="AlphaFoldDB" id="A0A2T9YUR4"/>
<feature type="active site" description="Nucleophile" evidence="7">
    <location>
        <position position="94"/>
    </location>
</feature>
<dbReference type="Pfam" id="PF01088">
    <property type="entry name" value="Peptidase_C12"/>
    <property type="match status" value="1"/>
</dbReference>
<name>A0A2T9YUR4_9FUNG</name>
<dbReference type="InterPro" id="IPR036959">
    <property type="entry name" value="Peptidase_C12_UCH_sf"/>
</dbReference>
<feature type="site" description="Transition state stabilizer" evidence="7">
    <location>
        <position position="88"/>
    </location>
</feature>
<dbReference type="PANTHER" id="PTHR10589">
    <property type="entry name" value="UBIQUITIN CARBOXYL-TERMINAL HYDROLASE"/>
    <property type="match status" value="1"/>
</dbReference>
<dbReference type="InterPro" id="IPR057254">
    <property type="entry name" value="UCH_AS"/>
</dbReference>
<dbReference type="GO" id="GO:0005737">
    <property type="term" value="C:cytoplasm"/>
    <property type="evidence" value="ECO:0007669"/>
    <property type="project" value="TreeGrafter"/>
</dbReference>
<evidence type="ECO:0000256" key="4">
    <source>
        <dbReference type="ARBA" id="ARBA00022786"/>
    </source>
</evidence>
<dbReference type="PROSITE" id="PS52048">
    <property type="entry name" value="UCH_DOMAIN"/>
    <property type="match status" value="1"/>
</dbReference>
<keyword evidence="4 7" id="KW-0833">Ubl conjugation pathway</keyword>
<dbReference type="STRING" id="133385.A0A2T9YUR4"/>
<dbReference type="SUPFAM" id="SSF54001">
    <property type="entry name" value="Cysteine proteinases"/>
    <property type="match status" value="1"/>
</dbReference>
<evidence type="ECO:0000259" key="9">
    <source>
        <dbReference type="PROSITE" id="PS52048"/>
    </source>
</evidence>
<dbReference type="PANTHER" id="PTHR10589:SF17">
    <property type="entry name" value="UBIQUITIN CARBOXYL-TERMINAL HYDROLASE"/>
    <property type="match status" value="1"/>
</dbReference>
<evidence type="ECO:0000256" key="7">
    <source>
        <dbReference type="PROSITE-ProRule" id="PRU01393"/>
    </source>
</evidence>
<evidence type="ECO:0000256" key="8">
    <source>
        <dbReference type="RuleBase" id="RU361215"/>
    </source>
</evidence>
<evidence type="ECO:0000313" key="10">
    <source>
        <dbReference type="EMBL" id="PVU96085.1"/>
    </source>
</evidence>
<evidence type="ECO:0000256" key="5">
    <source>
        <dbReference type="ARBA" id="ARBA00022801"/>
    </source>
</evidence>
<dbReference type="PROSITE" id="PS00140">
    <property type="entry name" value="UCH_1"/>
    <property type="match status" value="1"/>
</dbReference>
<dbReference type="EC" id="3.4.19.12" evidence="8"/>
<gene>
    <name evidence="10" type="ORF">BB561_001401</name>
</gene>
<keyword evidence="11" id="KW-1185">Reference proteome</keyword>
<evidence type="ECO:0000313" key="11">
    <source>
        <dbReference type="Proteomes" id="UP000245383"/>
    </source>
</evidence>
<comment type="similarity">
    <text evidence="2 7 8">Belongs to the peptidase C12 family.</text>
</comment>
<evidence type="ECO:0000256" key="2">
    <source>
        <dbReference type="ARBA" id="ARBA00009326"/>
    </source>
</evidence>
<dbReference type="InterPro" id="IPR001578">
    <property type="entry name" value="Peptidase_C12_UCH"/>
</dbReference>
<protein>
    <recommendedName>
        <fullName evidence="8">Ubiquitin carboxyl-terminal hydrolase</fullName>
        <ecNumber evidence="8">3.4.19.12</ecNumber>
    </recommendedName>
</protein>
<evidence type="ECO:0000256" key="6">
    <source>
        <dbReference type="ARBA" id="ARBA00022807"/>
    </source>
</evidence>
<dbReference type="OrthoDB" id="427186at2759"/>
<keyword evidence="6 7" id="KW-0788">Thiol protease</keyword>
<dbReference type="Gene3D" id="3.40.532.10">
    <property type="entry name" value="Peptidase C12, ubiquitin carboxyl-terminal hydrolase"/>
    <property type="match status" value="1"/>
</dbReference>
<proteinExistence type="inferred from homology"/>
<dbReference type="GO" id="GO:0004843">
    <property type="term" value="F:cysteine-type deubiquitinase activity"/>
    <property type="evidence" value="ECO:0007669"/>
    <property type="project" value="UniProtKB-UniRule"/>
</dbReference>
<dbReference type="InterPro" id="IPR038765">
    <property type="entry name" value="Papain-like_cys_pep_sf"/>
</dbReference>
<evidence type="ECO:0000256" key="3">
    <source>
        <dbReference type="ARBA" id="ARBA00022670"/>
    </source>
</evidence>
<dbReference type="GO" id="GO:0016579">
    <property type="term" value="P:protein deubiquitination"/>
    <property type="evidence" value="ECO:0007669"/>
    <property type="project" value="TreeGrafter"/>
</dbReference>
<evidence type="ECO:0000256" key="1">
    <source>
        <dbReference type="ARBA" id="ARBA00000707"/>
    </source>
</evidence>
<keyword evidence="5 7" id="KW-0378">Hydrolase</keyword>
<dbReference type="EMBL" id="MBFR01000041">
    <property type="protein sequence ID" value="PVU96085.1"/>
    <property type="molecule type" value="Genomic_DNA"/>
</dbReference>
<comment type="caution">
    <text evidence="10">The sequence shown here is derived from an EMBL/GenBank/DDBJ whole genome shotgun (WGS) entry which is preliminary data.</text>
</comment>
<feature type="site" description="Important for enzyme activity" evidence="7">
    <location>
        <position position="182"/>
    </location>
</feature>
<dbReference type="Proteomes" id="UP000245383">
    <property type="component" value="Unassembled WGS sequence"/>
</dbReference>
<comment type="catalytic activity">
    <reaction evidence="1 7 8">
        <text>Thiol-dependent hydrolysis of ester, thioester, amide, peptide and isopeptide bonds formed by the C-terminal Gly of ubiquitin (a 76-residue protein attached to proteins as an intracellular targeting signal).</text>
        <dbReference type="EC" id="3.4.19.12"/>
    </reaction>
</comment>
<dbReference type="CDD" id="cd09616">
    <property type="entry name" value="Peptidase_C12_UCH_L1_L3"/>
    <property type="match status" value="1"/>
</dbReference>
<accession>A0A2T9YUR4</accession>
<feature type="active site" description="Proton donor" evidence="7">
    <location>
        <position position="167"/>
    </location>
</feature>